<evidence type="ECO:0000313" key="1">
    <source>
        <dbReference type="EMBL" id="APU16108.1"/>
    </source>
</evidence>
<reference evidence="2" key="1">
    <citation type="submission" date="2016-06" db="EMBL/GenBank/DDBJ databases">
        <title>Complete genome sequence of Actinoalloteichus fjordicus DSM 46855 (=ADI127-17), type strain of the new species Actinoalloteichus fjordicus.</title>
        <authorList>
            <person name="Ruckert C."/>
            <person name="Nouioui I."/>
            <person name="Willmese J."/>
            <person name="van Wezel G."/>
            <person name="Klenk H.-P."/>
            <person name="Kalinowski J."/>
            <person name="Zotchev S.B."/>
        </authorList>
    </citation>
    <scope>NUCLEOTIDE SEQUENCE [LARGE SCALE GENOMIC DNA]</scope>
    <source>
        <strain evidence="2">ADI127-7</strain>
    </source>
</reference>
<gene>
    <name evidence="1" type="ORF">UA74_20415</name>
</gene>
<protein>
    <submittedName>
        <fullName evidence="1">Uncharacterized protein</fullName>
    </submittedName>
</protein>
<sequence>MLDHTIVWAPDRRASADMLRSVFGFAAPVKQGPFLPVRTDSDGILDVRRRTRRHRRPQPAARMT</sequence>
<dbReference type="Proteomes" id="UP000185511">
    <property type="component" value="Chromosome"/>
</dbReference>
<proteinExistence type="predicted"/>
<keyword evidence="2" id="KW-1185">Reference proteome</keyword>
<dbReference type="AlphaFoldDB" id="A0AAC9LDZ8"/>
<evidence type="ECO:0000313" key="2">
    <source>
        <dbReference type="Proteomes" id="UP000185511"/>
    </source>
</evidence>
<dbReference type="EMBL" id="CP016076">
    <property type="protein sequence ID" value="APU16108.1"/>
    <property type="molecule type" value="Genomic_DNA"/>
</dbReference>
<name>A0AAC9LDZ8_9PSEU</name>
<accession>A0AAC9LDZ8</accession>
<dbReference type="KEGG" id="acad:UA74_20415"/>
<organism evidence="1 2">
    <name type="scientific">Actinoalloteichus fjordicus</name>
    <dbReference type="NCBI Taxonomy" id="1612552"/>
    <lineage>
        <taxon>Bacteria</taxon>
        <taxon>Bacillati</taxon>
        <taxon>Actinomycetota</taxon>
        <taxon>Actinomycetes</taxon>
        <taxon>Pseudonocardiales</taxon>
        <taxon>Pseudonocardiaceae</taxon>
        <taxon>Actinoalloteichus</taxon>
    </lineage>
</organism>